<proteinExistence type="predicted"/>
<keyword evidence="4" id="KW-1185">Reference proteome</keyword>
<dbReference type="RefSeq" id="WP_359346120.1">
    <property type="nucleotide sequence ID" value="NZ_JBEYXV010000003.1"/>
</dbReference>
<protein>
    <submittedName>
        <fullName evidence="3">CbiX/SirB N-terminal domain-containing protein</fullName>
    </submittedName>
</protein>
<dbReference type="EMBL" id="JBEYXV010000003">
    <property type="protein sequence ID" value="MEU6820506.1"/>
    <property type="molecule type" value="Genomic_DNA"/>
</dbReference>
<evidence type="ECO:0000256" key="1">
    <source>
        <dbReference type="ARBA" id="ARBA00022723"/>
    </source>
</evidence>
<reference evidence="3 4" key="1">
    <citation type="submission" date="2024-06" db="EMBL/GenBank/DDBJ databases">
        <title>The Natural Products Discovery Center: Release of the First 8490 Sequenced Strains for Exploring Actinobacteria Biosynthetic Diversity.</title>
        <authorList>
            <person name="Kalkreuter E."/>
            <person name="Kautsar S.A."/>
            <person name="Yang D."/>
            <person name="Bader C.D."/>
            <person name="Teijaro C.N."/>
            <person name="Fluegel L."/>
            <person name="Davis C.M."/>
            <person name="Simpson J.R."/>
            <person name="Lauterbach L."/>
            <person name="Steele A.D."/>
            <person name="Gui C."/>
            <person name="Meng S."/>
            <person name="Li G."/>
            <person name="Viehrig K."/>
            <person name="Ye F."/>
            <person name="Su P."/>
            <person name="Kiefer A.F."/>
            <person name="Nichols A."/>
            <person name="Cepeda A.J."/>
            <person name="Yan W."/>
            <person name="Fan B."/>
            <person name="Jiang Y."/>
            <person name="Adhikari A."/>
            <person name="Zheng C.-J."/>
            <person name="Schuster L."/>
            <person name="Cowan T.M."/>
            <person name="Smanski M.J."/>
            <person name="Chevrette M.G."/>
            <person name="De Carvalho L.P.S."/>
            <person name="Shen B."/>
        </authorList>
    </citation>
    <scope>NUCLEOTIDE SEQUENCE [LARGE SCALE GENOMIC DNA]</scope>
    <source>
        <strain evidence="3 4">NPDC046838</strain>
    </source>
</reference>
<dbReference type="PANTHER" id="PTHR33542">
    <property type="entry name" value="SIROHYDROCHLORIN FERROCHELATASE, CHLOROPLASTIC"/>
    <property type="match status" value="1"/>
</dbReference>
<dbReference type="Gene3D" id="3.40.50.1400">
    <property type="match status" value="2"/>
</dbReference>
<organism evidence="3 4">
    <name type="scientific">Streptomyces atriruber</name>
    <dbReference type="NCBI Taxonomy" id="545121"/>
    <lineage>
        <taxon>Bacteria</taxon>
        <taxon>Bacillati</taxon>
        <taxon>Actinomycetota</taxon>
        <taxon>Actinomycetes</taxon>
        <taxon>Kitasatosporales</taxon>
        <taxon>Streptomycetaceae</taxon>
        <taxon>Streptomyces</taxon>
    </lineage>
</organism>
<evidence type="ECO:0000256" key="2">
    <source>
        <dbReference type="ARBA" id="ARBA00023239"/>
    </source>
</evidence>
<keyword evidence="1" id="KW-0479">Metal-binding</keyword>
<keyword evidence="2" id="KW-0456">Lyase</keyword>
<dbReference type="InterPro" id="IPR002762">
    <property type="entry name" value="CbiX-like"/>
</dbReference>
<dbReference type="PANTHER" id="PTHR33542:SF5">
    <property type="entry name" value="FERROCHELATASE CHE1"/>
    <property type="match status" value="1"/>
</dbReference>
<gene>
    <name evidence="3" type="ORF">ABZ921_07750</name>
</gene>
<name>A0ABV3BHM0_9ACTN</name>
<comment type="caution">
    <text evidence="3">The sequence shown here is derived from an EMBL/GenBank/DDBJ whole genome shotgun (WGS) entry which is preliminary data.</text>
</comment>
<dbReference type="Pfam" id="PF01903">
    <property type="entry name" value="CbiX"/>
    <property type="match status" value="2"/>
</dbReference>
<evidence type="ECO:0000313" key="4">
    <source>
        <dbReference type="Proteomes" id="UP001551176"/>
    </source>
</evidence>
<dbReference type="InterPro" id="IPR050963">
    <property type="entry name" value="Sirohydro_Cobaltochel/CbiX"/>
</dbReference>
<evidence type="ECO:0000313" key="3">
    <source>
        <dbReference type="EMBL" id="MEU6820506.1"/>
    </source>
</evidence>
<accession>A0ABV3BHM0</accession>
<dbReference type="Proteomes" id="UP001551176">
    <property type="component" value="Unassembled WGS sequence"/>
</dbReference>
<sequence>MHGSALPGAALTLRRLCDQVEGLGGVRPALGHLDHPSPAAPALAEALRDGAVVVPLLLGDGYHRTVDIPAVVRSHDGPGRGCVLTEGLSGDRAVALALRDRLYEAEQEAGVAADAVVLAAAGSSRPRGNDGARVAVRQLRGLLRGTPVCGAYCSSGGPTVPEAVARLRGAGYRRVAVAAHLLAPGRFTVALAEAGADAVADPIADHPDIAALVLRRYESALRRPGGPAVPLGAAA</sequence>
<dbReference type="SUPFAM" id="SSF53800">
    <property type="entry name" value="Chelatase"/>
    <property type="match status" value="1"/>
</dbReference>